<protein>
    <submittedName>
        <fullName evidence="2">Uncharacterized protein</fullName>
    </submittedName>
</protein>
<dbReference type="Proteomes" id="UP001164746">
    <property type="component" value="Chromosome 12"/>
</dbReference>
<name>A0ABY7FJW7_MYAAR</name>
<sequence>MPNCVSWNQKEQKENMVLRKVKRQLKLLLIAGVLFIVVVSLKLSLDQTNIFLPFDGSVDLSFRQLLQADKSNIDPKSGLYAVRPPKSHNL</sequence>
<reference evidence="2" key="1">
    <citation type="submission" date="2022-11" db="EMBL/GenBank/DDBJ databases">
        <title>Centuries of genome instability and evolution in soft-shell clam transmissible cancer (bioRxiv).</title>
        <authorList>
            <person name="Hart S.F.M."/>
            <person name="Yonemitsu M.A."/>
            <person name="Giersch R.M."/>
            <person name="Beal B.F."/>
            <person name="Arriagada G."/>
            <person name="Davis B.W."/>
            <person name="Ostrander E.A."/>
            <person name="Goff S.P."/>
            <person name="Metzger M.J."/>
        </authorList>
    </citation>
    <scope>NUCLEOTIDE SEQUENCE</scope>
    <source>
        <strain evidence="2">MELC-2E11</strain>
        <tissue evidence="2">Siphon/mantle</tissue>
    </source>
</reference>
<evidence type="ECO:0000313" key="3">
    <source>
        <dbReference type="Proteomes" id="UP001164746"/>
    </source>
</evidence>
<accession>A0ABY7FJW7</accession>
<proteinExistence type="predicted"/>
<keyword evidence="1" id="KW-1133">Transmembrane helix</keyword>
<gene>
    <name evidence="2" type="ORF">MAR_015603</name>
</gene>
<keyword evidence="3" id="KW-1185">Reference proteome</keyword>
<organism evidence="2 3">
    <name type="scientific">Mya arenaria</name>
    <name type="common">Soft-shell clam</name>
    <dbReference type="NCBI Taxonomy" id="6604"/>
    <lineage>
        <taxon>Eukaryota</taxon>
        <taxon>Metazoa</taxon>
        <taxon>Spiralia</taxon>
        <taxon>Lophotrochozoa</taxon>
        <taxon>Mollusca</taxon>
        <taxon>Bivalvia</taxon>
        <taxon>Autobranchia</taxon>
        <taxon>Heteroconchia</taxon>
        <taxon>Euheterodonta</taxon>
        <taxon>Imparidentia</taxon>
        <taxon>Neoheterodontei</taxon>
        <taxon>Myida</taxon>
        <taxon>Myoidea</taxon>
        <taxon>Myidae</taxon>
        <taxon>Mya</taxon>
    </lineage>
</organism>
<evidence type="ECO:0000256" key="1">
    <source>
        <dbReference type="SAM" id="Phobius"/>
    </source>
</evidence>
<feature type="transmembrane region" description="Helical" evidence="1">
    <location>
        <begin position="25"/>
        <end position="45"/>
    </location>
</feature>
<evidence type="ECO:0000313" key="2">
    <source>
        <dbReference type="EMBL" id="WAR21629.1"/>
    </source>
</evidence>
<dbReference type="EMBL" id="CP111023">
    <property type="protein sequence ID" value="WAR21629.1"/>
    <property type="molecule type" value="Genomic_DNA"/>
</dbReference>
<keyword evidence="1" id="KW-0472">Membrane</keyword>
<keyword evidence="1" id="KW-0812">Transmembrane</keyword>